<name>A0A915JA40_ROMCU</name>
<keyword evidence="2" id="KW-1185">Reference proteome</keyword>
<keyword evidence="1" id="KW-0812">Transmembrane</keyword>
<evidence type="ECO:0000256" key="1">
    <source>
        <dbReference type="SAM" id="Phobius"/>
    </source>
</evidence>
<keyword evidence="1" id="KW-0472">Membrane</keyword>
<feature type="transmembrane region" description="Helical" evidence="1">
    <location>
        <begin position="35"/>
        <end position="55"/>
    </location>
</feature>
<keyword evidence="1" id="KW-1133">Transmembrane helix</keyword>
<reference evidence="3" key="1">
    <citation type="submission" date="2022-11" db="UniProtKB">
        <authorList>
            <consortium name="WormBaseParasite"/>
        </authorList>
    </citation>
    <scope>IDENTIFICATION</scope>
</reference>
<protein>
    <submittedName>
        <fullName evidence="3">Uncharacterized protein</fullName>
    </submittedName>
</protein>
<dbReference type="Proteomes" id="UP000887565">
    <property type="component" value="Unplaced"/>
</dbReference>
<dbReference type="AlphaFoldDB" id="A0A915JA40"/>
<organism evidence="2 3">
    <name type="scientific">Romanomermis culicivorax</name>
    <name type="common">Nematode worm</name>
    <dbReference type="NCBI Taxonomy" id="13658"/>
    <lineage>
        <taxon>Eukaryota</taxon>
        <taxon>Metazoa</taxon>
        <taxon>Ecdysozoa</taxon>
        <taxon>Nematoda</taxon>
        <taxon>Enoplea</taxon>
        <taxon>Dorylaimia</taxon>
        <taxon>Mermithida</taxon>
        <taxon>Mermithoidea</taxon>
        <taxon>Mermithidae</taxon>
        <taxon>Romanomermis</taxon>
    </lineage>
</organism>
<evidence type="ECO:0000313" key="3">
    <source>
        <dbReference type="WBParaSite" id="nRc.2.0.1.t23349-RA"/>
    </source>
</evidence>
<proteinExistence type="predicted"/>
<dbReference type="WBParaSite" id="nRc.2.0.1.t23349-RA">
    <property type="protein sequence ID" value="nRc.2.0.1.t23349-RA"/>
    <property type="gene ID" value="nRc.2.0.1.g23349"/>
</dbReference>
<sequence length="73" mass="8215">MDGDETDEALETDSDRSGILDFLSKKKEKKTHGKLSTFIRFSLGFTSAGLIYSFLVGPERKVWIQSSPDLLNF</sequence>
<accession>A0A915JA40</accession>
<evidence type="ECO:0000313" key="2">
    <source>
        <dbReference type="Proteomes" id="UP000887565"/>
    </source>
</evidence>